<organism evidence="1 2">
    <name type="scientific">Dentiscutata heterogama</name>
    <dbReference type="NCBI Taxonomy" id="1316150"/>
    <lineage>
        <taxon>Eukaryota</taxon>
        <taxon>Fungi</taxon>
        <taxon>Fungi incertae sedis</taxon>
        <taxon>Mucoromycota</taxon>
        <taxon>Glomeromycotina</taxon>
        <taxon>Glomeromycetes</taxon>
        <taxon>Diversisporales</taxon>
        <taxon>Gigasporaceae</taxon>
        <taxon>Dentiscutata</taxon>
    </lineage>
</organism>
<comment type="caution">
    <text evidence="1">The sequence shown here is derived from an EMBL/GenBank/DDBJ whole genome shotgun (WGS) entry which is preliminary data.</text>
</comment>
<accession>A0ACA9KMJ0</accession>
<evidence type="ECO:0000313" key="1">
    <source>
        <dbReference type="EMBL" id="CAG8481463.1"/>
    </source>
</evidence>
<name>A0ACA9KMJ0_9GLOM</name>
<keyword evidence="2" id="KW-1185">Reference proteome</keyword>
<dbReference type="Proteomes" id="UP000789702">
    <property type="component" value="Unassembled WGS sequence"/>
</dbReference>
<reference evidence="1" key="1">
    <citation type="submission" date="2021-06" db="EMBL/GenBank/DDBJ databases">
        <authorList>
            <person name="Kallberg Y."/>
            <person name="Tangrot J."/>
            <person name="Rosling A."/>
        </authorList>
    </citation>
    <scope>NUCLEOTIDE SEQUENCE</scope>
    <source>
        <strain evidence="1">IL203A</strain>
    </source>
</reference>
<evidence type="ECO:0000313" key="2">
    <source>
        <dbReference type="Proteomes" id="UP000789702"/>
    </source>
</evidence>
<sequence>MDNEILHCSNDDIDFALPFNKNFDEFINELTTLSEIGNIDVFESGNFEYQSNFASKNVEDNVVESGEFEYQSNFISVIGNIEDNMFENSDLEYQFNLAPGIENIENDVFESDNLEYWSSFTPIIKNVGDNIYESDSEDKLEDSPLKEIYTRQTFLTFKSLEKCLKHYSTKMDPTTNKECESACIECDFVLNASYRKLPNCVFVNKLVEKHNYTLKDSNLLQECNLGATALKRILRNRFSDQEIYNRDLYNMISRFKADTQTKNDALTLYESLDGFISDFYTLRNSIAVSDFDSHWADLMNKYPEVQEANSGNSLCQLQTGIELRLKDEAKYARLQEFRNMNPTAGFSNVSNTIFKEIDYISLEDCHGIGVKKTWKVKHIQSTTNHSQFVLLLKDALFNMKLIPLRWFSEEGLVVFDKNQELSVQVVQNDEPIPTSTFQILERIHGQEINVRNAIKLDSKKVSYENILQRFIEEQASVQNKNVSEPELNQDGSFKISNPSQHKGRGRPANKRYLSAIENHNSNNVSSNNQNEDSESRPKKKNKCQCAVYKS</sequence>
<protein>
    <submittedName>
        <fullName evidence="1">1803_t:CDS:1</fullName>
    </submittedName>
</protein>
<proteinExistence type="predicted"/>
<dbReference type="EMBL" id="CAJVPU010001470">
    <property type="protein sequence ID" value="CAG8481463.1"/>
    <property type="molecule type" value="Genomic_DNA"/>
</dbReference>
<gene>
    <name evidence="1" type="ORF">DHETER_LOCUS2143</name>
</gene>